<keyword evidence="2" id="KW-1185">Reference proteome</keyword>
<dbReference type="RefSeq" id="WP_377345280.1">
    <property type="nucleotide sequence ID" value="NZ_JBHLTP010000003.1"/>
</dbReference>
<dbReference type="EMBL" id="JBHLTP010000003">
    <property type="protein sequence ID" value="MFC0522748.1"/>
    <property type="molecule type" value="Genomic_DNA"/>
</dbReference>
<organism evidence="1 2">
    <name type="scientific">Pontibacillus salicampi</name>
    <dbReference type="NCBI Taxonomy" id="1449801"/>
    <lineage>
        <taxon>Bacteria</taxon>
        <taxon>Bacillati</taxon>
        <taxon>Bacillota</taxon>
        <taxon>Bacilli</taxon>
        <taxon>Bacillales</taxon>
        <taxon>Bacillaceae</taxon>
        <taxon>Pontibacillus</taxon>
    </lineage>
</organism>
<name>A0ABV6LKD2_9BACI</name>
<reference evidence="1 2" key="1">
    <citation type="submission" date="2024-09" db="EMBL/GenBank/DDBJ databases">
        <authorList>
            <person name="Sun Q."/>
            <person name="Mori K."/>
        </authorList>
    </citation>
    <scope>NUCLEOTIDE SEQUENCE [LARGE SCALE GENOMIC DNA]</scope>
    <source>
        <strain evidence="1 2">NCAIM B.02529</strain>
    </source>
</reference>
<evidence type="ECO:0000313" key="1">
    <source>
        <dbReference type="EMBL" id="MFC0522748.1"/>
    </source>
</evidence>
<sequence>MGAPSFCEVNVSGDINGVPLLADPLLVLPADILNNVQVNLLNGVGTITLNGIPCPTIDPVVIELNLLGLAVGTIVVNVTEVP</sequence>
<comment type="caution">
    <text evidence="1">The sequence shown here is derived from an EMBL/GenBank/DDBJ whole genome shotgun (WGS) entry which is preliminary data.</text>
</comment>
<protein>
    <recommendedName>
        <fullName evidence="3">DUF4183 domain-containing protein</fullName>
    </recommendedName>
</protein>
<evidence type="ECO:0000313" key="2">
    <source>
        <dbReference type="Proteomes" id="UP001589836"/>
    </source>
</evidence>
<gene>
    <name evidence="1" type="ORF">ACFFGV_03980</name>
</gene>
<evidence type="ECO:0008006" key="3">
    <source>
        <dbReference type="Google" id="ProtNLM"/>
    </source>
</evidence>
<proteinExistence type="predicted"/>
<dbReference type="Proteomes" id="UP001589836">
    <property type="component" value="Unassembled WGS sequence"/>
</dbReference>
<accession>A0ABV6LKD2</accession>